<organism evidence="13 14">
    <name type="scientific">Prunus dulcis</name>
    <name type="common">Almond</name>
    <name type="synonym">Amygdalus dulcis</name>
    <dbReference type="NCBI Taxonomy" id="3755"/>
    <lineage>
        <taxon>Eukaryota</taxon>
        <taxon>Viridiplantae</taxon>
        <taxon>Streptophyta</taxon>
        <taxon>Embryophyta</taxon>
        <taxon>Tracheophyta</taxon>
        <taxon>Spermatophyta</taxon>
        <taxon>Magnoliopsida</taxon>
        <taxon>eudicotyledons</taxon>
        <taxon>Gunneridae</taxon>
        <taxon>Pentapetalae</taxon>
        <taxon>rosids</taxon>
        <taxon>fabids</taxon>
        <taxon>Rosales</taxon>
        <taxon>Rosaceae</taxon>
        <taxon>Amygdaloideae</taxon>
        <taxon>Amygdaleae</taxon>
        <taxon>Prunus</taxon>
    </lineage>
</organism>
<comment type="caution">
    <text evidence="13">The sequence shown here is derived from an EMBL/GenBank/DDBJ whole genome shotgun (WGS) entry which is preliminary data.</text>
</comment>
<dbReference type="AlphaFoldDB" id="A0AAD4VVG3"/>
<dbReference type="InterPro" id="IPR032675">
    <property type="entry name" value="LRR_dom_sf"/>
</dbReference>
<evidence type="ECO:0000256" key="6">
    <source>
        <dbReference type="ARBA" id="ARBA00022729"/>
    </source>
</evidence>
<keyword evidence="3" id="KW-0964">Secreted</keyword>
<proteinExistence type="inferred from homology"/>
<accession>A0AAD4VVG3</accession>
<gene>
    <name evidence="13" type="ORF">L3X38_021489</name>
</gene>
<evidence type="ECO:0000256" key="2">
    <source>
        <dbReference type="ARBA" id="ARBA00004370"/>
    </source>
</evidence>
<dbReference type="Pfam" id="PF23598">
    <property type="entry name" value="LRR_14"/>
    <property type="match status" value="1"/>
</dbReference>
<evidence type="ECO:0000256" key="5">
    <source>
        <dbReference type="ARBA" id="ARBA00022692"/>
    </source>
</evidence>
<evidence type="ECO:0000256" key="8">
    <source>
        <dbReference type="ARBA" id="ARBA00022989"/>
    </source>
</evidence>
<evidence type="ECO:0000256" key="10">
    <source>
        <dbReference type="ARBA" id="ARBA00038043"/>
    </source>
</evidence>
<feature type="domain" description="Disease resistance R13L4/SHOC-2-like LRR" evidence="12">
    <location>
        <begin position="100"/>
        <end position="181"/>
    </location>
</feature>
<dbReference type="InterPro" id="IPR013210">
    <property type="entry name" value="LRR_N_plant-typ"/>
</dbReference>
<evidence type="ECO:0000313" key="14">
    <source>
        <dbReference type="Proteomes" id="UP001054821"/>
    </source>
</evidence>
<dbReference type="GO" id="GO:0016020">
    <property type="term" value="C:membrane"/>
    <property type="evidence" value="ECO:0007669"/>
    <property type="project" value="UniProtKB-SubCell"/>
</dbReference>
<sequence>MEGTSLFSVLMERIGFLLSITFLLVLQYSSVGTVGVAQTNITTDRSALLALKSHITSYPHNILFNWSTTTSVCNWVGVTCGARHLRVASLNLSFHGTLPKELANLRRLKLISFTTRSVPREIRNLTMLKEINLRYNKFNEIPNEIGSLDELEKLYVQSNAQKGHVPLGVFNMSSLTNLNLHGNNLSGSLPDNICQQLPSLQELDLGLNQFDGPLPSKLWQCTQLLFLTLEENNFSGSIPRKIGNLTQLREVYLGVNNLTGN</sequence>
<dbReference type="InterPro" id="IPR003591">
    <property type="entry name" value="Leu-rich_rpt_typical-subtyp"/>
</dbReference>
<feature type="domain" description="Leucine-rich repeat-containing N-terminal plant-type" evidence="11">
    <location>
        <begin position="43"/>
        <end position="80"/>
    </location>
</feature>
<dbReference type="SUPFAM" id="SSF52058">
    <property type="entry name" value="L domain-like"/>
    <property type="match status" value="1"/>
</dbReference>
<keyword evidence="5" id="KW-0812">Transmembrane</keyword>
<evidence type="ECO:0000256" key="9">
    <source>
        <dbReference type="ARBA" id="ARBA00023136"/>
    </source>
</evidence>
<evidence type="ECO:0000256" key="3">
    <source>
        <dbReference type="ARBA" id="ARBA00022512"/>
    </source>
</evidence>
<dbReference type="SMART" id="SM00369">
    <property type="entry name" value="LRR_TYP"/>
    <property type="match status" value="3"/>
</dbReference>
<dbReference type="InterPro" id="IPR001611">
    <property type="entry name" value="Leu-rich_rpt"/>
</dbReference>
<keyword evidence="8" id="KW-1133">Transmembrane helix</keyword>
<dbReference type="InterPro" id="IPR055414">
    <property type="entry name" value="LRR_R13L4/SHOC2-like"/>
</dbReference>
<keyword evidence="7" id="KW-0677">Repeat</keyword>
<comment type="subcellular location">
    <subcellularLocation>
        <location evidence="2">Membrane</location>
    </subcellularLocation>
    <subcellularLocation>
        <location evidence="1">Secreted</location>
        <location evidence="1">Cell wall</location>
    </subcellularLocation>
</comment>
<reference evidence="13 14" key="1">
    <citation type="journal article" date="2022" name="G3 (Bethesda)">
        <title>Whole-genome sequence and methylome profiling of the almond [Prunus dulcis (Mill.) D.A. Webb] cultivar 'Nonpareil'.</title>
        <authorList>
            <person name="D'Amico-Willman K.M."/>
            <person name="Ouma W.Z."/>
            <person name="Meulia T."/>
            <person name="Sideli G.M."/>
            <person name="Gradziel T.M."/>
            <person name="Fresnedo-Ramirez J."/>
        </authorList>
    </citation>
    <scope>NUCLEOTIDE SEQUENCE [LARGE SCALE GENOMIC DNA]</scope>
    <source>
        <strain evidence="13">Clone GOH B32 T37-40</strain>
    </source>
</reference>
<evidence type="ECO:0000256" key="4">
    <source>
        <dbReference type="ARBA" id="ARBA00022614"/>
    </source>
</evidence>
<keyword evidence="4" id="KW-0433">Leucine-rich repeat</keyword>
<keyword evidence="14" id="KW-1185">Reference proteome</keyword>
<dbReference type="InterPro" id="IPR053211">
    <property type="entry name" value="DNA_repair-toleration"/>
</dbReference>
<dbReference type="PANTHER" id="PTHR48060">
    <property type="entry name" value="DNA DAMAGE-REPAIR/TOLERATION PROTEIN DRT100"/>
    <property type="match status" value="1"/>
</dbReference>
<dbReference type="Gene3D" id="3.80.10.10">
    <property type="entry name" value="Ribonuclease Inhibitor"/>
    <property type="match status" value="2"/>
</dbReference>
<keyword evidence="9" id="KW-0472">Membrane</keyword>
<evidence type="ECO:0000259" key="11">
    <source>
        <dbReference type="Pfam" id="PF08263"/>
    </source>
</evidence>
<dbReference type="EMBL" id="JAJFAZ020000004">
    <property type="protein sequence ID" value="KAI5331363.1"/>
    <property type="molecule type" value="Genomic_DNA"/>
</dbReference>
<name>A0AAD4VVG3_PRUDU</name>
<keyword evidence="3" id="KW-0134">Cell wall</keyword>
<protein>
    <recommendedName>
        <fullName evidence="15">Leucine-rich repeat-containing N-terminal plant-type domain-containing protein</fullName>
    </recommendedName>
</protein>
<dbReference type="PANTHER" id="PTHR48060:SF21">
    <property type="entry name" value="L DOMAIN-LIKE PROTEIN"/>
    <property type="match status" value="1"/>
</dbReference>
<evidence type="ECO:0008006" key="15">
    <source>
        <dbReference type="Google" id="ProtNLM"/>
    </source>
</evidence>
<dbReference type="Pfam" id="PF00560">
    <property type="entry name" value="LRR_1"/>
    <property type="match status" value="1"/>
</dbReference>
<dbReference type="Pfam" id="PF08263">
    <property type="entry name" value="LRRNT_2"/>
    <property type="match status" value="1"/>
</dbReference>
<evidence type="ECO:0000313" key="13">
    <source>
        <dbReference type="EMBL" id="KAI5331363.1"/>
    </source>
</evidence>
<evidence type="ECO:0000256" key="1">
    <source>
        <dbReference type="ARBA" id="ARBA00004191"/>
    </source>
</evidence>
<comment type="similarity">
    <text evidence="10">Belongs to the polygalacturonase-inhibiting protein family.</text>
</comment>
<dbReference type="Proteomes" id="UP001054821">
    <property type="component" value="Chromosome 4"/>
</dbReference>
<keyword evidence="6" id="KW-0732">Signal</keyword>
<evidence type="ECO:0000256" key="7">
    <source>
        <dbReference type="ARBA" id="ARBA00022737"/>
    </source>
</evidence>
<dbReference type="FunFam" id="3.80.10.10:FF:000400">
    <property type="entry name" value="Nuclear pore complex protein NUP107"/>
    <property type="match status" value="1"/>
</dbReference>
<evidence type="ECO:0000259" key="12">
    <source>
        <dbReference type="Pfam" id="PF23598"/>
    </source>
</evidence>